<comment type="caution">
    <text evidence="3">The sequence shown here is derived from an EMBL/GenBank/DDBJ whole genome shotgun (WGS) entry which is preliminary data.</text>
</comment>
<feature type="domain" description="Lipoyl-binding" evidence="2">
    <location>
        <begin position="1"/>
        <end position="70"/>
    </location>
</feature>
<dbReference type="InterPro" id="IPR050709">
    <property type="entry name" value="Biotin_Carboxyl_Carrier/Decarb"/>
</dbReference>
<protein>
    <submittedName>
        <fullName evidence="3">Acetyl-CoA carboxylase biotin carboxyl carrier protein</fullName>
    </submittedName>
</protein>
<dbReference type="Proteomes" id="UP000741863">
    <property type="component" value="Unassembled WGS sequence"/>
</dbReference>
<evidence type="ECO:0000313" key="3">
    <source>
        <dbReference type="EMBL" id="MBM7633974.1"/>
    </source>
</evidence>
<keyword evidence="1" id="KW-0092">Biotin</keyword>
<dbReference type="InterPro" id="IPR000089">
    <property type="entry name" value="Biotin_lipoyl"/>
</dbReference>
<evidence type="ECO:0000313" key="4">
    <source>
        <dbReference type="Proteomes" id="UP000741863"/>
    </source>
</evidence>
<dbReference type="PROSITE" id="PS50968">
    <property type="entry name" value="BIOTINYL_LIPOYL"/>
    <property type="match status" value="1"/>
</dbReference>
<dbReference type="PANTHER" id="PTHR45266:SF3">
    <property type="entry name" value="OXALOACETATE DECARBOXYLASE ALPHA CHAIN"/>
    <property type="match status" value="1"/>
</dbReference>
<dbReference type="SUPFAM" id="SSF51230">
    <property type="entry name" value="Single hybrid motif"/>
    <property type="match status" value="1"/>
</dbReference>
<evidence type="ECO:0000256" key="1">
    <source>
        <dbReference type="ARBA" id="ARBA00023267"/>
    </source>
</evidence>
<accession>A0ABS2PF71</accession>
<sequence length="70" mass="7599">MATITSTMAGNLWKVLKNVGDTVEAGEEVAILESMKMEIPIEAESAGVVKQVQKNEGEFVNEGDVLFEIE</sequence>
<organism evidence="3 4">
    <name type="scientific">Geomicrobium sediminis</name>
    <dbReference type="NCBI Taxonomy" id="1347788"/>
    <lineage>
        <taxon>Bacteria</taxon>
        <taxon>Bacillati</taxon>
        <taxon>Bacillota</taxon>
        <taxon>Bacilli</taxon>
        <taxon>Bacillales</taxon>
        <taxon>Geomicrobium</taxon>
    </lineage>
</organism>
<dbReference type="RefSeq" id="WP_042421114.1">
    <property type="nucleotide sequence ID" value="NZ_JAFBEC010000008.1"/>
</dbReference>
<gene>
    <name evidence="3" type="ORF">JOD17_003070</name>
</gene>
<proteinExistence type="predicted"/>
<dbReference type="PANTHER" id="PTHR45266">
    <property type="entry name" value="OXALOACETATE DECARBOXYLASE ALPHA CHAIN"/>
    <property type="match status" value="1"/>
</dbReference>
<dbReference type="Pfam" id="PF00364">
    <property type="entry name" value="Biotin_lipoyl"/>
    <property type="match status" value="1"/>
</dbReference>
<name>A0ABS2PF71_9BACL</name>
<dbReference type="CDD" id="cd06850">
    <property type="entry name" value="biotinyl_domain"/>
    <property type="match status" value="1"/>
</dbReference>
<dbReference type="InterPro" id="IPR011053">
    <property type="entry name" value="Single_hybrid_motif"/>
</dbReference>
<keyword evidence="4" id="KW-1185">Reference proteome</keyword>
<dbReference type="NCBIfam" id="NF006079">
    <property type="entry name" value="PRK08225.1"/>
    <property type="match status" value="1"/>
</dbReference>
<reference evidence="3 4" key="1">
    <citation type="submission" date="2021-01" db="EMBL/GenBank/DDBJ databases">
        <title>Genomic Encyclopedia of Type Strains, Phase IV (KMG-IV): sequencing the most valuable type-strain genomes for metagenomic binning, comparative biology and taxonomic classification.</title>
        <authorList>
            <person name="Goeker M."/>
        </authorList>
    </citation>
    <scope>NUCLEOTIDE SEQUENCE [LARGE SCALE GENOMIC DNA]</scope>
    <source>
        <strain evidence="3 4">DSM 25540</strain>
    </source>
</reference>
<dbReference type="EMBL" id="JAFBEC010000008">
    <property type="protein sequence ID" value="MBM7633974.1"/>
    <property type="molecule type" value="Genomic_DNA"/>
</dbReference>
<dbReference type="Gene3D" id="2.40.50.100">
    <property type="match status" value="1"/>
</dbReference>
<evidence type="ECO:0000259" key="2">
    <source>
        <dbReference type="PROSITE" id="PS50968"/>
    </source>
</evidence>